<evidence type="ECO:0000256" key="9">
    <source>
        <dbReference type="ARBA" id="ARBA00023012"/>
    </source>
</evidence>
<dbReference type="SMART" id="SM00388">
    <property type="entry name" value="HisKA"/>
    <property type="match status" value="1"/>
</dbReference>
<evidence type="ECO:0000256" key="6">
    <source>
        <dbReference type="ARBA" id="ARBA00022741"/>
    </source>
</evidence>
<dbReference type="STRING" id="1619234.SAMN05421730_1001111"/>
<evidence type="ECO:0000313" key="15">
    <source>
        <dbReference type="Proteomes" id="UP000199315"/>
    </source>
</evidence>
<dbReference type="Proteomes" id="UP000199315">
    <property type="component" value="Unassembled WGS sequence"/>
</dbReference>
<dbReference type="CDD" id="cd06225">
    <property type="entry name" value="HAMP"/>
    <property type="match status" value="1"/>
</dbReference>
<dbReference type="Gene3D" id="6.10.340.10">
    <property type="match status" value="1"/>
</dbReference>
<dbReference type="SMART" id="SM00304">
    <property type="entry name" value="HAMP"/>
    <property type="match status" value="1"/>
</dbReference>
<dbReference type="Gene3D" id="3.30.565.10">
    <property type="entry name" value="Histidine kinase-like ATPase, C-terminal domain"/>
    <property type="match status" value="1"/>
</dbReference>
<dbReference type="SMART" id="SM00387">
    <property type="entry name" value="HATPase_c"/>
    <property type="match status" value="1"/>
</dbReference>
<evidence type="ECO:0000313" key="14">
    <source>
        <dbReference type="EMBL" id="SCP94868.1"/>
    </source>
</evidence>
<dbReference type="Gene3D" id="1.10.287.130">
    <property type="match status" value="1"/>
</dbReference>
<feature type="domain" description="HAMP" evidence="13">
    <location>
        <begin position="79"/>
        <end position="135"/>
    </location>
</feature>
<keyword evidence="10 11" id="KW-0472">Membrane</keyword>
<organism evidence="14 15">
    <name type="scientific">Anaerobium acetethylicum</name>
    <dbReference type="NCBI Taxonomy" id="1619234"/>
    <lineage>
        <taxon>Bacteria</taxon>
        <taxon>Bacillati</taxon>
        <taxon>Bacillota</taxon>
        <taxon>Clostridia</taxon>
        <taxon>Lachnospirales</taxon>
        <taxon>Lachnospiraceae</taxon>
        <taxon>Anaerobium</taxon>
    </lineage>
</organism>
<dbReference type="InterPro" id="IPR004358">
    <property type="entry name" value="Sig_transdc_His_kin-like_C"/>
</dbReference>
<feature type="domain" description="Histidine kinase" evidence="12">
    <location>
        <begin position="143"/>
        <end position="355"/>
    </location>
</feature>
<dbReference type="CDD" id="cd00075">
    <property type="entry name" value="HATPase"/>
    <property type="match status" value="1"/>
</dbReference>
<feature type="transmembrane region" description="Helical" evidence="11">
    <location>
        <begin position="52"/>
        <end position="73"/>
    </location>
</feature>
<dbReference type="Pfam" id="PF00512">
    <property type="entry name" value="HisKA"/>
    <property type="match status" value="1"/>
</dbReference>
<dbReference type="GO" id="GO:0000156">
    <property type="term" value="F:phosphorelay response regulator activity"/>
    <property type="evidence" value="ECO:0007669"/>
    <property type="project" value="TreeGrafter"/>
</dbReference>
<keyword evidence="11" id="KW-1133">Transmembrane helix</keyword>
<dbReference type="PRINTS" id="PR00344">
    <property type="entry name" value="BCTRLSENSOR"/>
</dbReference>
<dbReference type="Pfam" id="PF02518">
    <property type="entry name" value="HATPase_c"/>
    <property type="match status" value="1"/>
</dbReference>
<dbReference type="GO" id="GO:0000155">
    <property type="term" value="F:phosphorelay sensor kinase activity"/>
    <property type="evidence" value="ECO:0007669"/>
    <property type="project" value="InterPro"/>
</dbReference>
<dbReference type="InterPro" id="IPR036097">
    <property type="entry name" value="HisK_dim/P_sf"/>
</dbReference>
<dbReference type="InterPro" id="IPR050351">
    <property type="entry name" value="BphY/WalK/GraS-like"/>
</dbReference>
<name>A0A1D3TNF8_9FIRM</name>
<evidence type="ECO:0000256" key="8">
    <source>
        <dbReference type="ARBA" id="ARBA00022840"/>
    </source>
</evidence>
<keyword evidence="15" id="KW-1185">Reference proteome</keyword>
<reference evidence="14 15" key="1">
    <citation type="submission" date="2016-09" db="EMBL/GenBank/DDBJ databases">
        <authorList>
            <person name="Capua I."/>
            <person name="De Benedictis P."/>
            <person name="Joannis T."/>
            <person name="Lombin L.H."/>
            <person name="Cattoli G."/>
        </authorList>
    </citation>
    <scope>NUCLEOTIDE SEQUENCE [LARGE SCALE GENOMIC DNA]</scope>
    <source>
        <strain evidence="14 15">GluBS11</strain>
    </source>
</reference>
<keyword evidence="7 14" id="KW-0418">Kinase</keyword>
<evidence type="ECO:0000256" key="1">
    <source>
        <dbReference type="ARBA" id="ARBA00000085"/>
    </source>
</evidence>
<evidence type="ECO:0000256" key="10">
    <source>
        <dbReference type="ARBA" id="ARBA00023136"/>
    </source>
</evidence>
<dbReference type="GO" id="GO:0016020">
    <property type="term" value="C:membrane"/>
    <property type="evidence" value="ECO:0007669"/>
    <property type="project" value="UniProtKB-SubCell"/>
</dbReference>
<dbReference type="InterPro" id="IPR036890">
    <property type="entry name" value="HATPase_C_sf"/>
</dbReference>
<comment type="catalytic activity">
    <reaction evidence="1">
        <text>ATP + protein L-histidine = ADP + protein N-phospho-L-histidine.</text>
        <dbReference type="EC" id="2.7.13.3"/>
    </reaction>
</comment>
<sequence>MRILHREPEDQRITRKKSFLKEYLIVLSVMLVSCTGAVLMFNEFMIRNASPWVMALCISSYVLFMGFIVSLATRYIMHTGFIKPVSEIGRAARKVAGGDFTVRIRSKRRDGKKDEMEVLIDDFNKMVEEIATIETLKGDFIANVSHEIKTPLAIIQSYASALRKDELSRQEKDEYIQTIIDASKRLSGLVSNVLRLNKLDSQEIIEIERFSLDEQLRCCILALEEKFDEKMIELDAELDEVEIASDYSLLEIVWNNLLTNAIKFTEPGGMITVGLKQEGNLAIIKIKDTGCGMDENTARRVFDRFYQGDTSHSTEGNGLGLSLVKRVLDLVGGKISVVSEVGAGTTFTIRMGIFQKMK</sequence>
<dbReference type="GO" id="GO:0005524">
    <property type="term" value="F:ATP binding"/>
    <property type="evidence" value="ECO:0007669"/>
    <property type="project" value="UniProtKB-KW"/>
</dbReference>
<dbReference type="SUPFAM" id="SSF158472">
    <property type="entry name" value="HAMP domain-like"/>
    <property type="match status" value="1"/>
</dbReference>
<dbReference type="SUPFAM" id="SSF55874">
    <property type="entry name" value="ATPase domain of HSP90 chaperone/DNA topoisomerase II/histidine kinase"/>
    <property type="match status" value="1"/>
</dbReference>
<dbReference type="PROSITE" id="PS50885">
    <property type="entry name" value="HAMP"/>
    <property type="match status" value="1"/>
</dbReference>
<keyword evidence="4" id="KW-0597">Phosphoprotein</keyword>
<dbReference type="OrthoDB" id="9813151at2"/>
<gene>
    <name evidence="14" type="ORF">SAMN05421730_1001111</name>
</gene>
<dbReference type="FunFam" id="1.10.287.130:FF:000001">
    <property type="entry name" value="Two-component sensor histidine kinase"/>
    <property type="match status" value="1"/>
</dbReference>
<dbReference type="PROSITE" id="PS51257">
    <property type="entry name" value="PROKAR_LIPOPROTEIN"/>
    <property type="match status" value="1"/>
</dbReference>
<dbReference type="InterPro" id="IPR003661">
    <property type="entry name" value="HisK_dim/P_dom"/>
</dbReference>
<evidence type="ECO:0000256" key="4">
    <source>
        <dbReference type="ARBA" id="ARBA00022553"/>
    </source>
</evidence>
<keyword evidence="8" id="KW-0067">ATP-binding</keyword>
<feature type="transmembrane region" description="Helical" evidence="11">
    <location>
        <begin position="20"/>
        <end position="40"/>
    </location>
</feature>
<comment type="subcellular location">
    <subcellularLocation>
        <location evidence="2">Membrane</location>
    </subcellularLocation>
</comment>
<keyword evidence="9" id="KW-0902">Two-component regulatory system</keyword>
<dbReference type="RefSeq" id="WP_091228618.1">
    <property type="nucleotide sequence ID" value="NZ_FMKA01000001.1"/>
</dbReference>
<dbReference type="EMBL" id="FMKA01000001">
    <property type="protein sequence ID" value="SCP94868.1"/>
    <property type="molecule type" value="Genomic_DNA"/>
</dbReference>
<evidence type="ECO:0000256" key="5">
    <source>
        <dbReference type="ARBA" id="ARBA00022679"/>
    </source>
</evidence>
<evidence type="ECO:0000256" key="3">
    <source>
        <dbReference type="ARBA" id="ARBA00012438"/>
    </source>
</evidence>
<dbReference type="FunFam" id="3.30.565.10:FF:000006">
    <property type="entry name" value="Sensor histidine kinase WalK"/>
    <property type="match status" value="1"/>
</dbReference>
<dbReference type="EC" id="2.7.13.3" evidence="3"/>
<dbReference type="GO" id="GO:0030295">
    <property type="term" value="F:protein kinase activator activity"/>
    <property type="evidence" value="ECO:0007669"/>
    <property type="project" value="TreeGrafter"/>
</dbReference>
<dbReference type="GO" id="GO:0007234">
    <property type="term" value="P:osmosensory signaling via phosphorelay pathway"/>
    <property type="evidence" value="ECO:0007669"/>
    <property type="project" value="TreeGrafter"/>
</dbReference>
<dbReference type="CDD" id="cd00082">
    <property type="entry name" value="HisKA"/>
    <property type="match status" value="1"/>
</dbReference>
<proteinExistence type="predicted"/>
<keyword evidence="5" id="KW-0808">Transferase</keyword>
<evidence type="ECO:0000256" key="11">
    <source>
        <dbReference type="SAM" id="Phobius"/>
    </source>
</evidence>
<dbReference type="SUPFAM" id="SSF47384">
    <property type="entry name" value="Homodimeric domain of signal transducing histidine kinase"/>
    <property type="match status" value="1"/>
</dbReference>
<keyword evidence="6" id="KW-0547">Nucleotide-binding</keyword>
<evidence type="ECO:0000256" key="2">
    <source>
        <dbReference type="ARBA" id="ARBA00004370"/>
    </source>
</evidence>
<dbReference type="AlphaFoldDB" id="A0A1D3TNF8"/>
<dbReference type="Pfam" id="PF00672">
    <property type="entry name" value="HAMP"/>
    <property type="match status" value="1"/>
</dbReference>
<keyword evidence="11" id="KW-0812">Transmembrane</keyword>
<evidence type="ECO:0000259" key="12">
    <source>
        <dbReference type="PROSITE" id="PS50109"/>
    </source>
</evidence>
<dbReference type="PROSITE" id="PS50109">
    <property type="entry name" value="HIS_KIN"/>
    <property type="match status" value="1"/>
</dbReference>
<evidence type="ECO:0000256" key="7">
    <source>
        <dbReference type="ARBA" id="ARBA00022777"/>
    </source>
</evidence>
<dbReference type="InterPro" id="IPR003594">
    <property type="entry name" value="HATPase_dom"/>
</dbReference>
<accession>A0A1D3TNF8</accession>
<protein>
    <recommendedName>
        <fullName evidence="3">histidine kinase</fullName>
        <ecNumber evidence="3">2.7.13.3</ecNumber>
    </recommendedName>
</protein>
<dbReference type="InterPro" id="IPR005467">
    <property type="entry name" value="His_kinase_dom"/>
</dbReference>
<dbReference type="InterPro" id="IPR003660">
    <property type="entry name" value="HAMP_dom"/>
</dbReference>
<dbReference type="PANTHER" id="PTHR42878:SF7">
    <property type="entry name" value="SENSOR HISTIDINE KINASE GLRK"/>
    <property type="match status" value="1"/>
</dbReference>
<evidence type="ECO:0000259" key="13">
    <source>
        <dbReference type="PROSITE" id="PS50885"/>
    </source>
</evidence>
<dbReference type="PANTHER" id="PTHR42878">
    <property type="entry name" value="TWO-COMPONENT HISTIDINE KINASE"/>
    <property type="match status" value="1"/>
</dbReference>